<evidence type="ECO:0000313" key="5">
    <source>
        <dbReference type="Proteomes" id="UP001177003"/>
    </source>
</evidence>
<dbReference type="PANTHER" id="PTHR15081">
    <property type="entry name" value="NUCLEAR AUTOANTIGENIC SPERM PROTEIN NASP -RELATED"/>
    <property type="match status" value="1"/>
</dbReference>
<dbReference type="GO" id="GO:0034080">
    <property type="term" value="P:CENP-A containing chromatin assembly"/>
    <property type="evidence" value="ECO:0007669"/>
    <property type="project" value="TreeGrafter"/>
</dbReference>
<organism evidence="4 5">
    <name type="scientific">Lactuca saligna</name>
    <name type="common">Willowleaf lettuce</name>
    <dbReference type="NCBI Taxonomy" id="75948"/>
    <lineage>
        <taxon>Eukaryota</taxon>
        <taxon>Viridiplantae</taxon>
        <taxon>Streptophyta</taxon>
        <taxon>Embryophyta</taxon>
        <taxon>Tracheophyta</taxon>
        <taxon>Spermatophyta</taxon>
        <taxon>Magnoliopsida</taxon>
        <taxon>eudicotyledons</taxon>
        <taxon>Gunneridae</taxon>
        <taxon>Pentapetalae</taxon>
        <taxon>asterids</taxon>
        <taxon>campanulids</taxon>
        <taxon>Asterales</taxon>
        <taxon>Asteraceae</taxon>
        <taxon>Cichorioideae</taxon>
        <taxon>Cichorieae</taxon>
        <taxon>Lactucinae</taxon>
        <taxon>Lactuca</taxon>
    </lineage>
</organism>
<dbReference type="GO" id="GO:0042393">
    <property type="term" value="F:histone binding"/>
    <property type="evidence" value="ECO:0007669"/>
    <property type="project" value="TreeGrafter"/>
</dbReference>
<keyword evidence="1" id="KW-0677">Repeat</keyword>
<evidence type="ECO:0000313" key="4">
    <source>
        <dbReference type="EMBL" id="CAI9286573.1"/>
    </source>
</evidence>
<evidence type="ECO:0000256" key="1">
    <source>
        <dbReference type="ARBA" id="ARBA00022737"/>
    </source>
</evidence>
<dbReference type="PANTHER" id="PTHR15081:SF1">
    <property type="entry name" value="NUCLEAR AUTOANTIGENIC SPERM PROTEIN"/>
    <property type="match status" value="1"/>
</dbReference>
<dbReference type="EMBL" id="OX465081">
    <property type="protein sequence ID" value="CAI9286573.1"/>
    <property type="molecule type" value="Genomic_DNA"/>
</dbReference>
<proteinExistence type="predicted"/>
<dbReference type="Proteomes" id="UP001177003">
    <property type="component" value="Chromosome 5"/>
</dbReference>
<dbReference type="GO" id="GO:0006335">
    <property type="term" value="P:DNA replication-dependent chromatin assembly"/>
    <property type="evidence" value="ECO:0007669"/>
    <property type="project" value="TreeGrafter"/>
</dbReference>
<dbReference type="GO" id="GO:0005654">
    <property type="term" value="C:nucleoplasm"/>
    <property type="evidence" value="ECO:0007669"/>
    <property type="project" value="TreeGrafter"/>
</dbReference>
<protein>
    <submittedName>
        <fullName evidence="4">Uncharacterized protein</fullName>
    </submittedName>
</protein>
<name>A0AA36E8N3_LACSI</name>
<dbReference type="AlphaFoldDB" id="A0AA36E8N3"/>
<feature type="region of interest" description="Disordered" evidence="3">
    <location>
        <begin position="1"/>
        <end position="26"/>
    </location>
</feature>
<feature type="compositionally biased region" description="Acidic residues" evidence="3">
    <location>
        <begin position="80"/>
        <end position="97"/>
    </location>
</feature>
<dbReference type="InterPro" id="IPR051730">
    <property type="entry name" value="NASP-like"/>
</dbReference>
<feature type="region of interest" description="Disordered" evidence="3">
    <location>
        <begin position="78"/>
        <end position="98"/>
    </location>
</feature>
<reference evidence="4" key="1">
    <citation type="submission" date="2023-04" db="EMBL/GenBank/DDBJ databases">
        <authorList>
            <person name="Vijverberg K."/>
            <person name="Xiong W."/>
            <person name="Schranz E."/>
        </authorList>
    </citation>
    <scope>NUCLEOTIDE SEQUENCE</scope>
</reference>
<keyword evidence="2" id="KW-0802">TPR repeat</keyword>
<evidence type="ECO:0000256" key="2">
    <source>
        <dbReference type="ARBA" id="ARBA00022803"/>
    </source>
</evidence>
<accession>A0AA36E8N3</accession>
<gene>
    <name evidence="4" type="ORF">LSALG_LOCUS25985</name>
</gene>
<keyword evidence="5" id="KW-1185">Reference proteome</keyword>
<evidence type="ECO:0000256" key="3">
    <source>
        <dbReference type="SAM" id="MobiDB-lite"/>
    </source>
</evidence>
<feature type="compositionally biased region" description="Polar residues" evidence="3">
    <location>
        <begin position="7"/>
        <end position="20"/>
    </location>
</feature>
<sequence>MGGDKTCSCSNNNVVETSGLASDGEREKSIKYTEELMERGSTVNKEKGYAEVGNCFSSSLEIRCALLYKAQEEFDQLVSVEDEDEDEEGSDGEDEEDKSGLDLAWTLLDVSRAIWEKEPDYTVEKINILSVLAEVALEGDKYPRNVFWTDGKAGNAYAKFRDVFDVTYKTNKFKMSFFPFVGVNYQ</sequence>